<name>A0A1W6B7N6_9GAMM</name>
<dbReference type="PROSITE" id="PS51891">
    <property type="entry name" value="CENP_V_GFA"/>
    <property type="match status" value="1"/>
</dbReference>
<evidence type="ECO:0000256" key="4">
    <source>
        <dbReference type="ARBA" id="ARBA00023239"/>
    </source>
</evidence>
<keyword evidence="3" id="KW-0862">Zinc</keyword>
<reference evidence="6 7" key="1">
    <citation type="submission" date="2017-02" db="EMBL/GenBank/DDBJ databases">
        <title>Complete genome sequence of the drought resistance-promoting endophyte Pantoea alhagi LTYR-11Z.</title>
        <authorList>
            <person name="Zhang L."/>
        </authorList>
    </citation>
    <scope>NUCLEOTIDE SEQUENCE [LARGE SCALE GENOMIC DNA]</scope>
    <source>
        <strain evidence="6 7">LTYR-11Z</strain>
    </source>
</reference>
<dbReference type="OrthoDB" id="7765631at2"/>
<dbReference type="GO" id="GO:0016846">
    <property type="term" value="F:carbon-sulfur lyase activity"/>
    <property type="evidence" value="ECO:0007669"/>
    <property type="project" value="InterPro"/>
</dbReference>
<dbReference type="PANTHER" id="PTHR33337:SF40">
    <property type="entry name" value="CENP-V_GFA DOMAIN-CONTAINING PROTEIN-RELATED"/>
    <property type="match status" value="1"/>
</dbReference>
<dbReference type="Gene3D" id="3.90.1590.10">
    <property type="entry name" value="glutathione-dependent formaldehyde- activating enzyme (gfa)"/>
    <property type="match status" value="1"/>
</dbReference>
<evidence type="ECO:0000313" key="7">
    <source>
        <dbReference type="Proteomes" id="UP000192900"/>
    </source>
</evidence>
<dbReference type="AlphaFoldDB" id="A0A1W6B7N6"/>
<keyword evidence="4" id="KW-0456">Lyase</keyword>
<evidence type="ECO:0000259" key="5">
    <source>
        <dbReference type="PROSITE" id="PS51891"/>
    </source>
</evidence>
<dbReference type="InterPro" id="IPR011057">
    <property type="entry name" value="Mss4-like_sf"/>
</dbReference>
<evidence type="ECO:0000256" key="3">
    <source>
        <dbReference type="ARBA" id="ARBA00022833"/>
    </source>
</evidence>
<gene>
    <name evidence="6" type="ORF">B1H58_14335</name>
</gene>
<dbReference type="STRING" id="1891675.B1H58_14335"/>
<keyword evidence="2" id="KW-0479">Metal-binding</keyword>
<dbReference type="RefSeq" id="WP_085071145.1">
    <property type="nucleotide sequence ID" value="NZ_CP019706.1"/>
</dbReference>
<protein>
    <submittedName>
        <fullName evidence="6">S-(Hydroxymethyl)glutathione synthase</fullName>
    </submittedName>
</protein>
<evidence type="ECO:0000256" key="2">
    <source>
        <dbReference type="ARBA" id="ARBA00022723"/>
    </source>
</evidence>
<dbReference type="PANTHER" id="PTHR33337">
    <property type="entry name" value="GFA DOMAIN-CONTAINING PROTEIN"/>
    <property type="match status" value="1"/>
</dbReference>
<accession>A0A1W6B7N6</accession>
<proteinExistence type="inferred from homology"/>
<keyword evidence="7" id="KW-1185">Reference proteome</keyword>
<dbReference type="KEGG" id="palh:B1H58_14335"/>
<sequence length="140" mass="15337">MDGSCLCGSVGFRLVVPPKAFYRCHCSLCRKQTGVGFNLATLVKLENFAWIKGEGAIKSWTKPGGYRTDFCSACGSTVPNILRGMPYVWIPVGLLDEDTNIPCIADYCTDDAKSWDTTRSERNHSGPVASLDALLRLLEV</sequence>
<comment type="similarity">
    <text evidence="1">Belongs to the Gfa family.</text>
</comment>
<dbReference type="Proteomes" id="UP000192900">
    <property type="component" value="Chromosome"/>
</dbReference>
<evidence type="ECO:0000256" key="1">
    <source>
        <dbReference type="ARBA" id="ARBA00005495"/>
    </source>
</evidence>
<organism evidence="6 7">
    <name type="scientific">Pantoea alhagi</name>
    <dbReference type="NCBI Taxonomy" id="1891675"/>
    <lineage>
        <taxon>Bacteria</taxon>
        <taxon>Pseudomonadati</taxon>
        <taxon>Pseudomonadota</taxon>
        <taxon>Gammaproteobacteria</taxon>
        <taxon>Enterobacterales</taxon>
        <taxon>Erwiniaceae</taxon>
        <taxon>Pantoea</taxon>
    </lineage>
</organism>
<dbReference type="Pfam" id="PF04828">
    <property type="entry name" value="GFA"/>
    <property type="match status" value="1"/>
</dbReference>
<dbReference type="InterPro" id="IPR006913">
    <property type="entry name" value="CENP-V/GFA"/>
</dbReference>
<feature type="domain" description="CENP-V/GFA" evidence="5">
    <location>
        <begin position="1"/>
        <end position="116"/>
    </location>
</feature>
<evidence type="ECO:0000313" key="6">
    <source>
        <dbReference type="EMBL" id="ARJ43091.1"/>
    </source>
</evidence>
<dbReference type="GO" id="GO:0046872">
    <property type="term" value="F:metal ion binding"/>
    <property type="evidence" value="ECO:0007669"/>
    <property type="project" value="UniProtKB-KW"/>
</dbReference>
<dbReference type="SUPFAM" id="SSF51316">
    <property type="entry name" value="Mss4-like"/>
    <property type="match status" value="1"/>
</dbReference>
<dbReference type="EMBL" id="CP019706">
    <property type="protein sequence ID" value="ARJ43091.1"/>
    <property type="molecule type" value="Genomic_DNA"/>
</dbReference>